<evidence type="ECO:0000313" key="1">
    <source>
        <dbReference type="EMBL" id="TWB46309.1"/>
    </source>
</evidence>
<dbReference type="EMBL" id="VITT01000056">
    <property type="protein sequence ID" value="TWB46309.1"/>
    <property type="molecule type" value="Genomic_DNA"/>
</dbReference>
<proteinExistence type="predicted"/>
<sequence>DRLNPDGTFVEEAAPASSFYHIVCAIQELDQALGTAGHPG</sequence>
<reference evidence="1 2" key="1">
    <citation type="submission" date="2019-06" db="EMBL/GenBank/DDBJ databases">
        <title>Genomic Encyclopedia of Type Strains, Phase IV (KMG-V): Genome sequencing to study the core and pangenomes of soil and plant-associated prokaryotes.</title>
        <authorList>
            <person name="Whitman W."/>
        </authorList>
    </citation>
    <scope>NUCLEOTIDE SEQUENCE [LARGE SCALE GENOMIC DNA]</scope>
    <source>
        <strain evidence="1 2">BR 11140</strain>
    </source>
</reference>
<dbReference type="AlphaFoldDB" id="A0A560HLE6"/>
<comment type="caution">
    <text evidence="1">The sequence shown here is derived from an EMBL/GenBank/DDBJ whole genome shotgun (WGS) entry which is preliminary data.</text>
</comment>
<gene>
    <name evidence="1" type="ORF">FBZ92_1561</name>
</gene>
<organism evidence="1 2">
    <name type="scientific">Nitrospirillum amazonense</name>
    <dbReference type="NCBI Taxonomy" id="28077"/>
    <lineage>
        <taxon>Bacteria</taxon>
        <taxon>Pseudomonadati</taxon>
        <taxon>Pseudomonadota</taxon>
        <taxon>Alphaproteobacteria</taxon>
        <taxon>Rhodospirillales</taxon>
        <taxon>Azospirillaceae</taxon>
        <taxon>Nitrospirillum</taxon>
    </lineage>
</organism>
<dbReference type="Proteomes" id="UP000318050">
    <property type="component" value="Unassembled WGS sequence"/>
</dbReference>
<name>A0A560HLE6_9PROT</name>
<evidence type="ECO:0000313" key="2">
    <source>
        <dbReference type="Proteomes" id="UP000318050"/>
    </source>
</evidence>
<feature type="non-terminal residue" evidence="1">
    <location>
        <position position="1"/>
    </location>
</feature>
<accession>A0A560HLE6</accession>
<protein>
    <submittedName>
        <fullName evidence="1">Uncharacterized protein</fullName>
    </submittedName>
</protein>